<dbReference type="Proteomes" id="UP000504610">
    <property type="component" value="Chromosome 7"/>
</dbReference>
<dbReference type="Pfam" id="PF03732">
    <property type="entry name" value="Retrotrans_gag"/>
    <property type="match status" value="1"/>
</dbReference>
<evidence type="ECO:0000259" key="12">
    <source>
        <dbReference type="PROSITE" id="PS50878"/>
    </source>
</evidence>
<dbReference type="Gene3D" id="3.30.70.270">
    <property type="match status" value="2"/>
</dbReference>
<evidence type="ECO:0000313" key="13">
    <source>
        <dbReference type="Proteomes" id="UP000504610"/>
    </source>
</evidence>
<dbReference type="RefSeq" id="XP_056847428.1">
    <property type="nucleotide sequence ID" value="XM_056991448.1"/>
</dbReference>
<dbReference type="Gene3D" id="4.10.60.10">
    <property type="entry name" value="Zinc finger, CCHC-type"/>
    <property type="match status" value="1"/>
</dbReference>
<keyword evidence="6" id="KW-0255">Endonuclease</keyword>
<name>A0A9W3C7Q7_RAPSA</name>
<dbReference type="CDD" id="cd09274">
    <property type="entry name" value="RNase_HI_RT_Ty3"/>
    <property type="match status" value="1"/>
</dbReference>
<dbReference type="KEGG" id="rsz:108829271"/>
<feature type="region of interest" description="Disordered" evidence="10">
    <location>
        <begin position="426"/>
        <end position="466"/>
    </location>
</feature>
<dbReference type="InterPro" id="IPR043128">
    <property type="entry name" value="Rev_trsase/Diguanyl_cyclase"/>
</dbReference>
<keyword evidence="9" id="KW-0862">Zinc</keyword>
<dbReference type="SUPFAM" id="SSF50630">
    <property type="entry name" value="Acid proteases"/>
    <property type="match status" value="1"/>
</dbReference>
<dbReference type="SUPFAM" id="SSF56672">
    <property type="entry name" value="DNA/RNA polymerases"/>
    <property type="match status" value="1"/>
</dbReference>
<dbReference type="InterPro" id="IPR043502">
    <property type="entry name" value="DNA/RNA_pol_sf"/>
</dbReference>
<feature type="domain" description="CCHC-type" evidence="11">
    <location>
        <begin position="511"/>
        <end position="526"/>
    </location>
</feature>
<dbReference type="SMART" id="SM00343">
    <property type="entry name" value="ZnF_C2HC"/>
    <property type="match status" value="2"/>
</dbReference>
<dbReference type="PROSITE" id="PS50158">
    <property type="entry name" value="ZF_CCHC"/>
    <property type="match status" value="1"/>
</dbReference>
<organism evidence="13 14">
    <name type="scientific">Raphanus sativus</name>
    <name type="common">Radish</name>
    <name type="synonym">Raphanus raphanistrum var. sativus</name>
    <dbReference type="NCBI Taxonomy" id="3726"/>
    <lineage>
        <taxon>Eukaryota</taxon>
        <taxon>Viridiplantae</taxon>
        <taxon>Streptophyta</taxon>
        <taxon>Embryophyta</taxon>
        <taxon>Tracheophyta</taxon>
        <taxon>Spermatophyta</taxon>
        <taxon>Magnoliopsida</taxon>
        <taxon>eudicotyledons</taxon>
        <taxon>Gunneridae</taxon>
        <taxon>Pentapetalae</taxon>
        <taxon>rosids</taxon>
        <taxon>malvids</taxon>
        <taxon>Brassicales</taxon>
        <taxon>Brassicaceae</taxon>
        <taxon>Brassiceae</taxon>
        <taxon>Raphanus</taxon>
    </lineage>
</organism>
<dbReference type="GeneID" id="108829271"/>
<evidence type="ECO:0000256" key="10">
    <source>
        <dbReference type="SAM" id="MobiDB-lite"/>
    </source>
</evidence>
<dbReference type="InterPro" id="IPR021109">
    <property type="entry name" value="Peptidase_aspartic_dom_sf"/>
</dbReference>
<dbReference type="CDD" id="cd01647">
    <property type="entry name" value="RT_LTR"/>
    <property type="match status" value="1"/>
</dbReference>
<evidence type="ECO:0000256" key="1">
    <source>
        <dbReference type="ARBA" id="ARBA00012493"/>
    </source>
</evidence>
<dbReference type="Gene3D" id="2.40.70.10">
    <property type="entry name" value="Acid Proteases"/>
    <property type="match status" value="1"/>
</dbReference>
<dbReference type="GO" id="GO:0008270">
    <property type="term" value="F:zinc ion binding"/>
    <property type="evidence" value="ECO:0007669"/>
    <property type="project" value="UniProtKB-KW"/>
</dbReference>
<dbReference type="InterPro" id="IPR050951">
    <property type="entry name" value="Retrovirus_Pol_polyprotein"/>
</dbReference>
<gene>
    <name evidence="14" type="primary">LOC108829271</name>
</gene>
<dbReference type="PROSITE" id="PS00141">
    <property type="entry name" value="ASP_PROTEASE"/>
    <property type="match status" value="1"/>
</dbReference>
<dbReference type="Pfam" id="PF17917">
    <property type="entry name" value="RT_RNaseH"/>
    <property type="match status" value="1"/>
</dbReference>
<feature type="region of interest" description="Disordered" evidence="10">
    <location>
        <begin position="87"/>
        <end position="183"/>
    </location>
</feature>
<reference evidence="13" key="1">
    <citation type="journal article" date="2019" name="Database">
        <title>The radish genome database (RadishGD): an integrated information resource for radish genomics.</title>
        <authorList>
            <person name="Yu H.J."/>
            <person name="Baek S."/>
            <person name="Lee Y.J."/>
            <person name="Cho A."/>
            <person name="Mun J.H."/>
        </authorList>
    </citation>
    <scope>NUCLEOTIDE SEQUENCE [LARGE SCALE GENOMIC DNA]</scope>
    <source>
        <strain evidence="13">cv. WK10039</strain>
    </source>
</reference>
<protein>
    <recommendedName>
        <fullName evidence="1">RNA-directed DNA polymerase</fullName>
        <ecNumber evidence="1">2.7.7.49</ecNumber>
    </recommendedName>
</protein>
<dbReference type="FunFam" id="3.10.10.10:FF:000007">
    <property type="entry name" value="Retrovirus-related Pol polyprotein from transposon 17.6-like Protein"/>
    <property type="match status" value="1"/>
</dbReference>
<evidence type="ECO:0000313" key="14">
    <source>
        <dbReference type="RefSeq" id="XP_056847428.1"/>
    </source>
</evidence>
<dbReference type="InterPro" id="IPR001969">
    <property type="entry name" value="Aspartic_peptidase_AS"/>
</dbReference>
<dbReference type="CDD" id="cd00303">
    <property type="entry name" value="retropepsin_like"/>
    <property type="match status" value="1"/>
</dbReference>
<evidence type="ECO:0000256" key="3">
    <source>
        <dbReference type="ARBA" id="ARBA00022679"/>
    </source>
</evidence>
<keyword evidence="13" id="KW-1185">Reference proteome</keyword>
<dbReference type="GO" id="GO:0004519">
    <property type="term" value="F:endonuclease activity"/>
    <property type="evidence" value="ECO:0007669"/>
    <property type="project" value="UniProtKB-KW"/>
</dbReference>
<reference evidence="14" key="2">
    <citation type="submission" date="2025-08" db="UniProtKB">
        <authorList>
            <consortium name="RefSeq"/>
        </authorList>
    </citation>
    <scope>IDENTIFICATION</scope>
    <source>
        <tissue evidence="14">Leaf</tissue>
    </source>
</reference>
<evidence type="ECO:0000256" key="4">
    <source>
        <dbReference type="ARBA" id="ARBA00022695"/>
    </source>
</evidence>
<dbReference type="Gene3D" id="3.10.20.370">
    <property type="match status" value="1"/>
</dbReference>
<dbReference type="PANTHER" id="PTHR37984">
    <property type="entry name" value="PROTEIN CBG26694"/>
    <property type="match status" value="1"/>
</dbReference>
<feature type="region of interest" description="Disordered" evidence="10">
    <location>
        <begin position="525"/>
        <end position="562"/>
    </location>
</feature>
<dbReference type="FunFam" id="3.10.20.370:FF:000001">
    <property type="entry name" value="Retrovirus-related Pol polyprotein from transposon 17.6-like protein"/>
    <property type="match status" value="1"/>
</dbReference>
<keyword evidence="4" id="KW-0548">Nucleotidyltransferase</keyword>
<dbReference type="InterPro" id="IPR005162">
    <property type="entry name" value="Retrotrans_gag_dom"/>
</dbReference>
<keyword evidence="8" id="KW-0695">RNA-directed DNA polymerase</keyword>
<dbReference type="PANTHER" id="PTHR37984:SF5">
    <property type="entry name" value="PROTEIN NYNRIN-LIKE"/>
    <property type="match status" value="1"/>
</dbReference>
<evidence type="ECO:0000256" key="7">
    <source>
        <dbReference type="ARBA" id="ARBA00022801"/>
    </source>
</evidence>
<accession>A0A9W3C7Q7</accession>
<dbReference type="SUPFAM" id="SSF57756">
    <property type="entry name" value="Retrovirus zinc finger-like domains"/>
    <property type="match status" value="1"/>
</dbReference>
<dbReference type="Gene3D" id="3.10.10.10">
    <property type="entry name" value="HIV Type 1 Reverse Transcriptase, subunit A, domain 1"/>
    <property type="match status" value="1"/>
</dbReference>
<keyword evidence="9" id="KW-0863">Zinc-finger</keyword>
<evidence type="ECO:0000256" key="6">
    <source>
        <dbReference type="ARBA" id="ARBA00022759"/>
    </source>
</evidence>
<evidence type="ECO:0000256" key="2">
    <source>
        <dbReference type="ARBA" id="ARBA00022670"/>
    </source>
</evidence>
<evidence type="ECO:0000259" key="11">
    <source>
        <dbReference type="PROSITE" id="PS50158"/>
    </source>
</evidence>
<dbReference type="Pfam" id="PF08284">
    <property type="entry name" value="RVP_2"/>
    <property type="match status" value="1"/>
</dbReference>
<dbReference type="InterPro" id="IPR001878">
    <property type="entry name" value="Znf_CCHC"/>
</dbReference>
<evidence type="ECO:0000256" key="9">
    <source>
        <dbReference type="PROSITE-ProRule" id="PRU00047"/>
    </source>
</evidence>
<keyword evidence="9" id="KW-0479">Metal-binding</keyword>
<dbReference type="InterPro" id="IPR041373">
    <property type="entry name" value="RT_RNaseH"/>
</dbReference>
<dbReference type="InterPro" id="IPR000477">
    <property type="entry name" value="RT_dom"/>
</dbReference>
<proteinExistence type="predicted"/>
<feature type="domain" description="Reverse transcriptase" evidence="12">
    <location>
        <begin position="794"/>
        <end position="973"/>
    </location>
</feature>
<keyword evidence="5" id="KW-0540">Nuclease</keyword>
<dbReference type="GO" id="GO:0006508">
    <property type="term" value="P:proteolysis"/>
    <property type="evidence" value="ECO:0007669"/>
    <property type="project" value="UniProtKB-KW"/>
</dbReference>
<keyword evidence="2" id="KW-0645">Protease</keyword>
<dbReference type="PROSITE" id="PS50878">
    <property type="entry name" value="RT_POL"/>
    <property type="match status" value="1"/>
</dbReference>
<keyword evidence="3" id="KW-0808">Transferase</keyword>
<sequence>MEDQNGEKNLENPVVVQKMMHEGLCLLGPRVASLDLNVTKGYKLPRVMSAKGHESPKSTSNQMEMRLVVVKPRNREGSISEKLCRVWGGKSKSGRTRKSKGATGQSSQRVDDVNPAGLPTDPVVANTGAGTTGDPATLTPGRVDGTIREDDQEHEEEVESSNAERRVDPRTGAVDGEGNQAAGPSMKDVLEAMKLMGNQMVAMTQMVTPLVNSSVGQAPPTATPIANGTARETAEVIEIDPPVRTEKKVDYLSLLQHITRLGTQHFSGSTDPIEADEWRSRLVRNFNSTRCPEDYQRDIAIHFLEGDAHNWWLALDKRTNGSLRSFADFEVEFNRKYFPAEAWDRLEAKFLDLVQGRRTVREYEEEFNRLRRFVGRELEDEAVQVRRFIRGLRPELKTHCSIRTFSTVNELVERMALLESNLAEEAKVKAKSQSGQSGKTNDRKRKWDQVDGGKTSGGRPECPKCGKHHPGECWKAMGACVRCGSMDHKIQNCTRPNQNSGQSGGSGSPTCFQCGKSGHYKTDCPQLRGGQGKGRGDNGKPSQSRPASNPRVYELSRDDSASGSLDSITGTLMIGGVETHVLFDTGATHSFVSPELVGKGLFCLDAGDTSVIVNAAGGQVMHSLGNMSNIPVSIQGRDFPVNLICVHLKNHEVILGMDWLGRYRATLDCHRGRVQLENGLHPIQYQGLSPALGKVVVSAVRAVRMLKQGCESFLATITTTEPDCSVCLKDPAEDSLVSEFRDVFQALQGVPPDTVRPEPFMIELEPGTVPLSKSPYRMAPAEMAELKKQLEELLDKGFIRPSSSPWGAPVLFVKKKDGSMRLCIDYRGLNRVTVKNKYPLPRIDELLDQLKGAKWFSKIDLASGYHQIPIEPNDIRKTAFRTRYGHYEFVVMPFGLTNAPAAFMKMMNSVFQDFLDESVIIFIDDILIYSKDEESHRKHLRAVLGRLREHKLYAKLSKCSFWQKSIGFLGHIVSDQGVSVDPEKIRAIKDWPRPRSATEVRSFLGLAGYYRKFVKGFASLAQPMTRLTGKDVKFTWSEECERCFSALKDMLTSAPVLVLPEADQPYVVYTDASITGLGCVLTQNGKVIAYASRQLRKHEGNYPTHDLEMAAVVFALKIWRSYLYGAKVQILTDHKSLKYIFTQPELNLRQRRWMEFVADYDLDISYHPGKANLVADALSRRRADVSAEREAGDLEGTVRSLQLNALTNESEPLGLEAVNQADLLTRIRLAQGHDENLNKVARNDRTEYQIAKDGTILVNGRISVPNDKGLFFFFVTEILLRNRS</sequence>
<evidence type="ECO:0000256" key="5">
    <source>
        <dbReference type="ARBA" id="ARBA00022722"/>
    </source>
</evidence>
<dbReference type="GO" id="GO:0003676">
    <property type="term" value="F:nucleic acid binding"/>
    <property type="evidence" value="ECO:0007669"/>
    <property type="project" value="InterPro"/>
</dbReference>
<evidence type="ECO:0000256" key="8">
    <source>
        <dbReference type="ARBA" id="ARBA00022918"/>
    </source>
</evidence>
<dbReference type="FunFam" id="3.30.70.270:FF:000020">
    <property type="entry name" value="Transposon Tf2-6 polyprotein-like Protein"/>
    <property type="match status" value="1"/>
</dbReference>
<dbReference type="Pfam" id="PF00098">
    <property type="entry name" value="zf-CCHC"/>
    <property type="match status" value="1"/>
</dbReference>
<dbReference type="GO" id="GO:0003964">
    <property type="term" value="F:RNA-directed DNA polymerase activity"/>
    <property type="evidence" value="ECO:0007669"/>
    <property type="project" value="UniProtKB-KW"/>
</dbReference>
<keyword evidence="7" id="KW-0378">Hydrolase</keyword>
<dbReference type="OrthoDB" id="1048781at2759"/>
<dbReference type="EC" id="2.7.7.49" evidence="1"/>
<dbReference type="Pfam" id="PF00078">
    <property type="entry name" value="RVT_1"/>
    <property type="match status" value="1"/>
</dbReference>
<dbReference type="InterPro" id="IPR036875">
    <property type="entry name" value="Znf_CCHC_sf"/>
</dbReference>
<dbReference type="GO" id="GO:0004190">
    <property type="term" value="F:aspartic-type endopeptidase activity"/>
    <property type="evidence" value="ECO:0007669"/>
    <property type="project" value="InterPro"/>
</dbReference>